<evidence type="ECO:0000313" key="11">
    <source>
        <dbReference type="Proteomes" id="UP000601027"/>
    </source>
</evidence>
<gene>
    <name evidence="10" type="ORF">JNW91_17965</name>
</gene>
<dbReference type="InterPro" id="IPR036259">
    <property type="entry name" value="MFS_trans_sf"/>
</dbReference>
<organism evidence="10 11">
    <name type="scientific">Micromonospora parastrephiae</name>
    <dbReference type="NCBI Taxonomy" id="2806101"/>
    <lineage>
        <taxon>Bacteria</taxon>
        <taxon>Bacillati</taxon>
        <taxon>Actinomycetota</taxon>
        <taxon>Actinomycetes</taxon>
        <taxon>Micromonosporales</taxon>
        <taxon>Micromonosporaceae</taxon>
        <taxon>Micromonospora</taxon>
    </lineage>
</organism>
<dbReference type="Pfam" id="PF07690">
    <property type="entry name" value="MFS_1"/>
    <property type="match status" value="1"/>
</dbReference>
<feature type="transmembrane region" description="Helical" evidence="8">
    <location>
        <begin position="456"/>
        <end position="474"/>
    </location>
</feature>
<reference evidence="10 11" key="1">
    <citation type="submission" date="2021-01" db="EMBL/GenBank/DDBJ databases">
        <title>Draft genome sequence of Micromonospora sp. strain STR1_7.</title>
        <authorList>
            <person name="Karlyshev A."/>
            <person name="Jawad R."/>
        </authorList>
    </citation>
    <scope>NUCLEOTIDE SEQUENCE [LARGE SCALE GENOMIC DNA]</scope>
    <source>
        <strain evidence="10 11">STR1-7</strain>
    </source>
</reference>
<name>A0ABS1XWD0_9ACTN</name>
<keyword evidence="4 8" id="KW-0812">Transmembrane</keyword>
<feature type="transmembrane region" description="Helical" evidence="8">
    <location>
        <begin position="30"/>
        <end position="53"/>
    </location>
</feature>
<evidence type="ECO:0000256" key="7">
    <source>
        <dbReference type="SAM" id="MobiDB-lite"/>
    </source>
</evidence>
<comment type="caution">
    <text evidence="10">The sequence shown here is derived from an EMBL/GenBank/DDBJ whole genome shotgun (WGS) entry which is preliminary data.</text>
</comment>
<feature type="region of interest" description="Disordered" evidence="7">
    <location>
        <begin position="1"/>
        <end position="20"/>
    </location>
</feature>
<feature type="domain" description="Major facilitator superfamily (MFS) profile" evidence="9">
    <location>
        <begin position="31"/>
        <end position="478"/>
    </location>
</feature>
<feature type="transmembrane region" description="Helical" evidence="8">
    <location>
        <begin position="409"/>
        <end position="436"/>
    </location>
</feature>
<feature type="transmembrane region" description="Helical" evidence="8">
    <location>
        <begin position="243"/>
        <end position="265"/>
    </location>
</feature>
<evidence type="ECO:0000256" key="8">
    <source>
        <dbReference type="SAM" id="Phobius"/>
    </source>
</evidence>
<dbReference type="PANTHER" id="PTHR23501">
    <property type="entry name" value="MAJOR FACILITATOR SUPERFAMILY"/>
    <property type="match status" value="1"/>
</dbReference>
<feature type="compositionally biased region" description="Low complexity" evidence="7">
    <location>
        <begin position="7"/>
        <end position="20"/>
    </location>
</feature>
<feature type="transmembrane region" description="Helical" evidence="8">
    <location>
        <begin position="286"/>
        <end position="309"/>
    </location>
</feature>
<dbReference type="InterPro" id="IPR011701">
    <property type="entry name" value="MFS"/>
</dbReference>
<evidence type="ECO:0000256" key="2">
    <source>
        <dbReference type="ARBA" id="ARBA00022448"/>
    </source>
</evidence>
<dbReference type="PRINTS" id="PR01036">
    <property type="entry name" value="TCRTETB"/>
</dbReference>
<feature type="transmembrane region" description="Helical" evidence="8">
    <location>
        <begin position="121"/>
        <end position="142"/>
    </location>
</feature>
<evidence type="ECO:0000256" key="1">
    <source>
        <dbReference type="ARBA" id="ARBA00004651"/>
    </source>
</evidence>
<keyword evidence="6 8" id="KW-0472">Membrane</keyword>
<dbReference type="Gene3D" id="1.20.1250.20">
    <property type="entry name" value="MFS general substrate transporter like domains"/>
    <property type="match status" value="1"/>
</dbReference>
<feature type="region of interest" description="Disordered" evidence="7">
    <location>
        <begin position="480"/>
        <end position="500"/>
    </location>
</feature>
<dbReference type="PANTHER" id="PTHR23501:SF197">
    <property type="entry name" value="COMD"/>
    <property type="match status" value="1"/>
</dbReference>
<dbReference type="InterPro" id="IPR004638">
    <property type="entry name" value="EmrB-like"/>
</dbReference>
<accession>A0ABS1XWD0</accession>
<keyword evidence="11" id="KW-1185">Reference proteome</keyword>
<dbReference type="Gene3D" id="1.20.1720.10">
    <property type="entry name" value="Multidrug resistance protein D"/>
    <property type="match status" value="1"/>
</dbReference>
<evidence type="ECO:0000256" key="4">
    <source>
        <dbReference type="ARBA" id="ARBA00022692"/>
    </source>
</evidence>
<feature type="transmembrane region" description="Helical" evidence="8">
    <location>
        <begin position="216"/>
        <end position="237"/>
    </location>
</feature>
<dbReference type="RefSeq" id="WP_203176689.1">
    <property type="nucleotide sequence ID" value="NZ_JAEVHM010000086.1"/>
</dbReference>
<dbReference type="SUPFAM" id="SSF103473">
    <property type="entry name" value="MFS general substrate transporter"/>
    <property type="match status" value="2"/>
</dbReference>
<sequence>MNREETAPAPDAAAENQNQAAAGGRSNVPLAVIGLALGILVSVLDQTVVSIALPNIAGDLGGIDNISWVVTAYVLASTATGTLYGRLSDRFGRRGTFMFAMLVFTVASALCAVADTMGQLILYRTVQGVGAGALFAIPTIALSELVKPESRGRMQGAVGALFAIASLAGPLVGGALTDTAGWRWIFYINLPLGVLSMLLVAFALRLPRATGRPSIDFLGSALLVGAVVALLLTTEWGGRTYDWLSGTILSLAVGTVVLFVLFVFWERRAASPVVPMRLFSNPTVRLILPATAVLGALLYGSIVFLPTYLQSAFDISATVAGLGINPYMLTFVVASFLAGSRVSANGNARPFLIGGPIAIAAGFGLLSLLDADSSYGMVVVALLVMGVGVGFIMQLLVTVAQNAVQPADLAATSAAILSIRGLGMSLGVALFGNLLSRQLAADAQPGREVANAIPDVMVWGIPLALLLLALTVAVPGKTLGSKSAPATGPAAADADVPARS</sequence>
<dbReference type="PROSITE" id="PS50850">
    <property type="entry name" value="MFS"/>
    <property type="match status" value="1"/>
</dbReference>
<dbReference type="InterPro" id="IPR020846">
    <property type="entry name" value="MFS_dom"/>
</dbReference>
<keyword evidence="5 8" id="KW-1133">Transmembrane helix</keyword>
<feature type="transmembrane region" description="Helical" evidence="8">
    <location>
        <begin position="315"/>
        <end position="339"/>
    </location>
</feature>
<feature type="compositionally biased region" description="Low complexity" evidence="7">
    <location>
        <begin position="484"/>
        <end position="500"/>
    </location>
</feature>
<keyword evidence="2" id="KW-0813">Transport</keyword>
<keyword evidence="3" id="KW-1003">Cell membrane</keyword>
<feature type="transmembrane region" description="Helical" evidence="8">
    <location>
        <begin position="65"/>
        <end position="85"/>
    </location>
</feature>
<evidence type="ECO:0000256" key="5">
    <source>
        <dbReference type="ARBA" id="ARBA00022989"/>
    </source>
</evidence>
<evidence type="ECO:0000256" key="6">
    <source>
        <dbReference type="ARBA" id="ARBA00023136"/>
    </source>
</evidence>
<dbReference type="Proteomes" id="UP000601027">
    <property type="component" value="Unassembled WGS sequence"/>
</dbReference>
<dbReference type="CDD" id="cd17502">
    <property type="entry name" value="MFS_Azr1_MDR_like"/>
    <property type="match status" value="1"/>
</dbReference>
<dbReference type="EMBL" id="JAEVHM010000086">
    <property type="protein sequence ID" value="MBM0233576.1"/>
    <property type="molecule type" value="Genomic_DNA"/>
</dbReference>
<dbReference type="NCBIfam" id="TIGR00711">
    <property type="entry name" value="efflux_EmrB"/>
    <property type="match status" value="1"/>
</dbReference>
<feature type="transmembrane region" description="Helical" evidence="8">
    <location>
        <begin position="351"/>
        <end position="369"/>
    </location>
</feature>
<comment type="subcellular location">
    <subcellularLocation>
        <location evidence="1">Cell membrane</location>
        <topology evidence="1">Multi-pass membrane protein</topology>
    </subcellularLocation>
</comment>
<feature type="transmembrane region" description="Helical" evidence="8">
    <location>
        <begin position="97"/>
        <end position="115"/>
    </location>
</feature>
<evidence type="ECO:0000313" key="10">
    <source>
        <dbReference type="EMBL" id="MBM0233576.1"/>
    </source>
</evidence>
<feature type="transmembrane region" description="Helical" evidence="8">
    <location>
        <begin position="184"/>
        <end position="204"/>
    </location>
</feature>
<evidence type="ECO:0000256" key="3">
    <source>
        <dbReference type="ARBA" id="ARBA00022475"/>
    </source>
</evidence>
<protein>
    <submittedName>
        <fullName evidence="10">MFS transporter</fullName>
    </submittedName>
</protein>
<evidence type="ECO:0000259" key="9">
    <source>
        <dbReference type="PROSITE" id="PS50850"/>
    </source>
</evidence>
<feature type="transmembrane region" description="Helical" evidence="8">
    <location>
        <begin position="375"/>
        <end position="397"/>
    </location>
</feature>
<proteinExistence type="predicted"/>
<feature type="transmembrane region" description="Helical" evidence="8">
    <location>
        <begin position="154"/>
        <end position="172"/>
    </location>
</feature>